<dbReference type="RefSeq" id="WP_238721574.1">
    <property type="nucleotide sequence ID" value="NZ_JAHQCW010000015.1"/>
</dbReference>
<proteinExistence type="predicted"/>
<evidence type="ECO:0000259" key="3">
    <source>
        <dbReference type="Pfam" id="PF01156"/>
    </source>
</evidence>
<feature type="domain" description="Inosine/uridine-preferring nucleoside hydrolase" evidence="3">
    <location>
        <begin position="6"/>
        <end position="280"/>
    </location>
</feature>
<protein>
    <submittedName>
        <fullName evidence="4">Nucleoside hydrolase</fullName>
    </submittedName>
</protein>
<dbReference type="InterPro" id="IPR001910">
    <property type="entry name" value="Inosine/uridine_hydrolase_dom"/>
</dbReference>
<dbReference type="Pfam" id="PF01156">
    <property type="entry name" value="IU_nuc_hydro"/>
    <property type="match status" value="1"/>
</dbReference>
<gene>
    <name evidence="4" type="ORF">KTH89_10420</name>
</gene>
<comment type="caution">
    <text evidence="4">The sequence shown here is derived from an EMBL/GenBank/DDBJ whole genome shotgun (WGS) entry which is preliminary data.</text>
</comment>
<name>A0A949NEX5_9FIRM</name>
<dbReference type="InterPro" id="IPR036452">
    <property type="entry name" value="Ribo_hydro-like"/>
</dbReference>
<dbReference type="AlphaFoldDB" id="A0A949NEX5"/>
<keyword evidence="2" id="KW-0326">Glycosidase</keyword>
<dbReference type="GO" id="GO:0005829">
    <property type="term" value="C:cytosol"/>
    <property type="evidence" value="ECO:0007669"/>
    <property type="project" value="TreeGrafter"/>
</dbReference>
<sequence length="295" mass="33169">MKPRKIIIDTDIGDDIDDALAIALALNSPELEILGITTVYRNTSARTRLVRELLNQYDRTDIPVYTGIGMPIIERVDTLTIPDQCIGLTGYEQDEEQMDASDFIIKAVQENPDLTIAAIGPQTNLAVCFLRATDIMKRANIVAMGGNITEVYAEWNILCDPEAARIVADLAEHYTMFGLNVTNQCRLSMKELAEIRTSARPQLAFLRSLIDIWLKTGYPITLHDPLVIQYLFDPSVVTIREMPLAVELSGTDTRGIIYEKVNLFDPHKVEKGKTLVGISVDKIRVVREFMKRVFK</sequence>
<accession>A0A949NEX5</accession>
<organism evidence="4 5">
    <name type="scientific">Diplocloster agilis</name>
    <dbReference type="NCBI Taxonomy" id="2850323"/>
    <lineage>
        <taxon>Bacteria</taxon>
        <taxon>Bacillati</taxon>
        <taxon>Bacillota</taxon>
        <taxon>Clostridia</taxon>
        <taxon>Lachnospirales</taxon>
        <taxon>Lachnospiraceae</taxon>
        <taxon>Diplocloster</taxon>
    </lineage>
</organism>
<keyword evidence="5" id="KW-1185">Reference proteome</keyword>
<evidence type="ECO:0000313" key="5">
    <source>
        <dbReference type="Proteomes" id="UP000712157"/>
    </source>
</evidence>
<dbReference type="Proteomes" id="UP000712157">
    <property type="component" value="Unassembled WGS sequence"/>
</dbReference>
<dbReference type="EMBL" id="JAHQCW010000015">
    <property type="protein sequence ID" value="MBU9736954.1"/>
    <property type="molecule type" value="Genomic_DNA"/>
</dbReference>
<reference evidence="4" key="1">
    <citation type="submission" date="2021-06" db="EMBL/GenBank/DDBJ databases">
        <title>Description of novel taxa of the family Lachnospiraceae.</title>
        <authorList>
            <person name="Chaplin A.V."/>
            <person name="Sokolova S.R."/>
            <person name="Pikina A.P."/>
            <person name="Korzhanova M."/>
            <person name="Belova V."/>
            <person name="Korostin D."/>
            <person name="Efimov B.A."/>
        </authorList>
    </citation>
    <scope>NUCLEOTIDE SEQUENCE</scope>
    <source>
        <strain evidence="4">ASD5720</strain>
    </source>
</reference>
<dbReference type="Gene3D" id="3.90.245.10">
    <property type="entry name" value="Ribonucleoside hydrolase-like"/>
    <property type="match status" value="1"/>
</dbReference>
<dbReference type="PANTHER" id="PTHR12304">
    <property type="entry name" value="INOSINE-URIDINE PREFERRING NUCLEOSIDE HYDROLASE"/>
    <property type="match status" value="1"/>
</dbReference>
<keyword evidence="1 4" id="KW-0378">Hydrolase</keyword>
<dbReference type="GO" id="GO:0008477">
    <property type="term" value="F:purine nucleosidase activity"/>
    <property type="evidence" value="ECO:0007669"/>
    <property type="project" value="TreeGrafter"/>
</dbReference>
<dbReference type="PANTHER" id="PTHR12304:SF4">
    <property type="entry name" value="URIDINE NUCLEOSIDASE"/>
    <property type="match status" value="1"/>
</dbReference>
<dbReference type="InterPro" id="IPR023186">
    <property type="entry name" value="IUNH"/>
</dbReference>
<dbReference type="GO" id="GO:0006152">
    <property type="term" value="P:purine nucleoside catabolic process"/>
    <property type="evidence" value="ECO:0007669"/>
    <property type="project" value="TreeGrafter"/>
</dbReference>
<evidence type="ECO:0000313" key="4">
    <source>
        <dbReference type="EMBL" id="MBU9736954.1"/>
    </source>
</evidence>
<dbReference type="SUPFAM" id="SSF53590">
    <property type="entry name" value="Nucleoside hydrolase"/>
    <property type="match status" value="1"/>
</dbReference>
<evidence type="ECO:0000256" key="2">
    <source>
        <dbReference type="ARBA" id="ARBA00023295"/>
    </source>
</evidence>
<evidence type="ECO:0000256" key="1">
    <source>
        <dbReference type="ARBA" id="ARBA00022801"/>
    </source>
</evidence>